<evidence type="ECO:0000256" key="2">
    <source>
        <dbReference type="ARBA" id="ARBA00022475"/>
    </source>
</evidence>
<evidence type="ECO:0000256" key="5">
    <source>
        <dbReference type="ARBA" id="ARBA00022989"/>
    </source>
</evidence>
<evidence type="ECO:0000313" key="11">
    <source>
        <dbReference type="Proteomes" id="UP000178086"/>
    </source>
</evidence>
<organism evidence="10 11">
    <name type="scientific">Candidatus Aquicultor primus</name>
    <dbReference type="NCBI Taxonomy" id="1797195"/>
    <lineage>
        <taxon>Bacteria</taxon>
        <taxon>Bacillati</taxon>
        <taxon>Actinomycetota</taxon>
        <taxon>Candidatus Aquicultoria</taxon>
        <taxon>Candidatus Aquicultorales</taxon>
        <taxon>Candidatus Aquicultoraceae</taxon>
        <taxon>Candidatus Aquicultor</taxon>
    </lineage>
</organism>
<dbReference type="GO" id="GO:0042158">
    <property type="term" value="P:lipoprotein biosynthetic process"/>
    <property type="evidence" value="ECO:0007669"/>
    <property type="project" value="InterPro"/>
</dbReference>
<evidence type="ECO:0000256" key="8">
    <source>
        <dbReference type="SAM" id="Phobius"/>
    </source>
</evidence>
<protein>
    <recommendedName>
        <fullName evidence="9">CN hydrolase domain-containing protein</fullName>
    </recommendedName>
</protein>
<dbReference type="InterPro" id="IPR004563">
    <property type="entry name" value="Apolipo_AcylTrfase"/>
</dbReference>
<evidence type="ECO:0000259" key="9">
    <source>
        <dbReference type="PROSITE" id="PS50263"/>
    </source>
</evidence>
<accession>A0A1F2URG8</accession>
<dbReference type="Gene3D" id="3.60.110.10">
    <property type="entry name" value="Carbon-nitrogen hydrolase"/>
    <property type="match status" value="1"/>
</dbReference>
<dbReference type="InterPro" id="IPR036526">
    <property type="entry name" value="C-N_Hydrolase_sf"/>
</dbReference>
<dbReference type="GO" id="GO:0005886">
    <property type="term" value="C:plasma membrane"/>
    <property type="evidence" value="ECO:0007669"/>
    <property type="project" value="UniProtKB-SubCell"/>
</dbReference>
<evidence type="ECO:0000256" key="3">
    <source>
        <dbReference type="ARBA" id="ARBA00022679"/>
    </source>
</evidence>
<dbReference type="EMBL" id="MELI01000014">
    <property type="protein sequence ID" value="OFW35538.1"/>
    <property type="molecule type" value="Genomic_DNA"/>
</dbReference>
<evidence type="ECO:0000313" key="10">
    <source>
        <dbReference type="EMBL" id="OFW35538.1"/>
    </source>
</evidence>
<sequence length="173" mass="19078">MPFGEYVPMRPLIERVNSMAELVNDYTPGREYKVFETSGPHEFSTVICFESSRSDLVGRMVREGAEFLLIVTNDAWFGKTAAAEQHFRITRMRAAEYGVPIVQAANTGISGFINADGTVAKRSGLDMRIVLSEEVVLSGGATLYAKIGFIFPYAYLLVASVGLALAAWRRENV</sequence>
<keyword evidence="6 8" id="KW-0472">Membrane</keyword>
<dbReference type="PANTHER" id="PTHR38686:SF1">
    <property type="entry name" value="APOLIPOPROTEIN N-ACYLTRANSFERASE"/>
    <property type="match status" value="1"/>
</dbReference>
<feature type="domain" description="CN hydrolase" evidence="9">
    <location>
        <begin position="1"/>
        <end position="145"/>
    </location>
</feature>
<proteinExistence type="predicted"/>
<dbReference type="AlphaFoldDB" id="A0A1F2URG8"/>
<keyword evidence="3" id="KW-0808">Transferase</keyword>
<comment type="subcellular location">
    <subcellularLocation>
        <location evidence="1">Cell membrane</location>
        <topology evidence="1">Multi-pass membrane protein</topology>
    </subcellularLocation>
</comment>
<dbReference type="CDD" id="cd07571">
    <property type="entry name" value="ALP_N-acyl_transferase"/>
    <property type="match status" value="1"/>
</dbReference>
<dbReference type="PROSITE" id="PS50263">
    <property type="entry name" value="CN_HYDROLASE"/>
    <property type="match status" value="1"/>
</dbReference>
<dbReference type="GO" id="GO:0016410">
    <property type="term" value="F:N-acyltransferase activity"/>
    <property type="evidence" value="ECO:0007669"/>
    <property type="project" value="InterPro"/>
</dbReference>
<dbReference type="SUPFAM" id="SSF56317">
    <property type="entry name" value="Carbon-nitrogen hydrolase"/>
    <property type="match status" value="1"/>
</dbReference>
<evidence type="ECO:0000256" key="7">
    <source>
        <dbReference type="ARBA" id="ARBA00023315"/>
    </source>
</evidence>
<keyword evidence="7" id="KW-0012">Acyltransferase</keyword>
<dbReference type="Pfam" id="PF00795">
    <property type="entry name" value="CN_hydrolase"/>
    <property type="match status" value="1"/>
</dbReference>
<dbReference type="InterPro" id="IPR003010">
    <property type="entry name" value="C-N_Hydrolase"/>
</dbReference>
<feature type="transmembrane region" description="Helical" evidence="8">
    <location>
        <begin position="147"/>
        <end position="168"/>
    </location>
</feature>
<evidence type="ECO:0000256" key="4">
    <source>
        <dbReference type="ARBA" id="ARBA00022692"/>
    </source>
</evidence>
<keyword evidence="2" id="KW-1003">Cell membrane</keyword>
<dbReference type="Proteomes" id="UP000178086">
    <property type="component" value="Unassembled WGS sequence"/>
</dbReference>
<dbReference type="PANTHER" id="PTHR38686">
    <property type="entry name" value="APOLIPOPROTEIN N-ACYLTRANSFERASE"/>
    <property type="match status" value="1"/>
</dbReference>
<gene>
    <name evidence="10" type="ORF">A2074_07175</name>
</gene>
<keyword evidence="4 8" id="KW-0812">Transmembrane</keyword>
<comment type="caution">
    <text evidence="10">The sequence shown here is derived from an EMBL/GenBank/DDBJ whole genome shotgun (WGS) entry which is preliminary data.</text>
</comment>
<keyword evidence="5 8" id="KW-1133">Transmembrane helix</keyword>
<evidence type="ECO:0000256" key="6">
    <source>
        <dbReference type="ARBA" id="ARBA00023136"/>
    </source>
</evidence>
<evidence type="ECO:0000256" key="1">
    <source>
        <dbReference type="ARBA" id="ARBA00004651"/>
    </source>
</evidence>
<reference evidence="10 11" key="1">
    <citation type="journal article" date="2016" name="Nat. Commun.">
        <title>Thousands of microbial genomes shed light on interconnected biogeochemical processes in an aquifer system.</title>
        <authorList>
            <person name="Anantharaman K."/>
            <person name="Brown C.T."/>
            <person name="Hug L.A."/>
            <person name="Sharon I."/>
            <person name="Castelle C.J."/>
            <person name="Probst A.J."/>
            <person name="Thomas B.C."/>
            <person name="Singh A."/>
            <person name="Wilkins M.J."/>
            <person name="Karaoz U."/>
            <person name="Brodie E.L."/>
            <person name="Williams K.H."/>
            <person name="Hubbard S.S."/>
            <person name="Banfield J.F."/>
        </authorList>
    </citation>
    <scope>NUCLEOTIDE SEQUENCE [LARGE SCALE GENOMIC DNA]</scope>
</reference>
<name>A0A1F2URG8_9ACTN</name>